<dbReference type="InterPro" id="IPR003838">
    <property type="entry name" value="ABC3_permease_C"/>
</dbReference>
<feature type="transmembrane region" description="Helical" evidence="7">
    <location>
        <begin position="418"/>
        <end position="437"/>
    </location>
</feature>
<dbReference type="PANTHER" id="PTHR30572:SF4">
    <property type="entry name" value="ABC TRANSPORTER PERMEASE YTRF"/>
    <property type="match status" value="1"/>
</dbReference>
<keyword evidence="3 7" id="KW-0812">Transmembrane</keyword>
<evidence type="ECO:0000256" key="1">
    <source>
        <dbReference type="ARBA" id="ARBA00004651"/>
    </source>
</evidence>
<comment type="caution">
    <text evidence="10">The sequence shown here is derived from an EMBL/GenBank/DDBJ whole genome shotgun (WGS) entry which is preliminary data.</text>
</comment>
<name>A0ABP6MRA0_9ACTN</name>
<feature type="domain" description="ABC3 transporter permease C-terminal" evidence="8">
    <location>
        <begin position="730"/>
        <end position="848"/>
    </location>
</feature>
<comment type="subcellular location">
    <subcellularLocation>
        <location evidence="1">Cell membrane</location>
        <topology evidence="1">Multi-pass membrane protein</topology>
    </subcellularLocation>
</comment>
<feature type="transmembrane region" description="Helical" evidence="7">
    <location>
        <begin position="727"/>
        <end position="751"/>
    </location>
</feature>
<evidence type="ECO:0000256" key="6">
    <source>
        <dbReference type="ARBA" id="ARBA00038076"/>
    </source>
</evidence>
<evidence type="ECO:0000313" key="11">
    <source>
        <dbReference type="Proteomes" id="UP001501637"/>
    </source>
</evidence>
<gene>
    <name evidence="10" type="ORF">GCM10010449_48800</name>
</gene>
<evidence type="ECO:0000256" key="3">
    <source>
        <dbReference type="ARBA" id="ARBA00022692"/>
    </source>
</evidence>
<dbReference type="InterPro" id="IPR050250">
    <property type="entry name" value="Macrolide_Exporter_MacB"/>
</dbReference>
<sequence length="856" mass="86986">MSSLSASARISLSSLRGHKRRFAGTFLAVMLGVAFLAGTLVMGDTLRGSFDTMFGNATSGTDAVVRSADTITTPDDSQGTRQPVKTSLVEKIEQTDGVAAAAPGIQGAGQLLGKDREPIGGEGPPTLAGNWIADKELNAYQLAEGRAPAKSGEVVVNRGAAESGDLKIGDTTTLRTPDPVKVTIVGLATFGGEDGMAQTTFTGMTQADAEKYLTPKPGEAASIQVRAGPGVSERELVDALSPVLPKGVEAITGEASAAENTDNISGQFLTLFTSFLLVFSGVALLVATFSIHNTFAIVVAQRTRENALLRALGASRRQVTASTLVEASVVAVVASAAGLAGGIGIAAGLQALFPAIGFPFPEGDLVISGLSMLLPLAVGIVVCLGSALLPAVRAGRTAPLAALRETAVDHSGASRGRAVAGAVLALAAVGLSLFGVLVTPSVWLAGAGAVLALAAFVVLGPVASSRAVRILGGPLDRMRGVTGGLARRNALRSPKRTAATASALMIGVAVVSLFTVFGASLKATMDQTVNRSFAGDLAISTPGFGAGGSGLSPKLAPALAEQPEVATAVGLGKGAAEIDGEGRALTVTDPGPFAKSFDLGKVDGTLDGLGTNGIAITRAEAEKQDLKVGSKAELAFADGKKATFTVRALYGQSELAGDYVITREAWAPHRMQDADSLVSVTFKEGVSAQDGKTAVSKTAQEYGNPDVQTRGEYAQSAAGGIDMMLTLVYALLALAVLIALLGIANTLTLAIHERTRELGLLRAVGQTRAQLRAMVRWESVLVAAFGTAGGLALGGFLGWVLVKASDGATSSAFAFAVPPVQLTVVVLVGLAAGALAGLRPARRAARLDVLRAIATE</sequence>
<evidence type="ECO:0000313" key="10">
    <source>
        <dbReference type="EMBL" id="GAA3121069.1"/>
    </source>
</evidence>
<dbReference type="InterPro" id="IPR025857">
    <property type="entry name" value="MacB_PCD"/>
</dbReference>
<feature type="transmembrane region" description="Helical" evidence="7">
    <location>
        <begin position="813"/>
        <end position="838"/>
    </location>
</feature>
<dbReference type="PANTHER" id="PTHR30572">
    <property type="entry name" value="MEMBRANE COMPONENT OF TRANSPORTER-RELATED"/>
    <property type="match status" value="1"/>
</dbReference>
<dbReference type="Pfam" id="PF02687">
    <property type="entry name" value="FtsX"/>
    <property type="match status" value="2"/>
</dbReference>
<dbReference type="Pfam" id="PF12704">
    <property type="entry name" value="MacB_PCD"/>
    <property type="match status" value="2"/>
</dbReference>
<accession>A0ABP6MRA0</accession>
<comment type="similarity">
    <text evidence="6">Belongs to the ABC-4 integral membrane protein family.</text>
</comment>
<feature type="transmembrane region" description="Helical" evidence="7">
    <location>
        <begin position="321"/>
        <end position="353"/>
    </location>
</feature>
<evidence type="ECO:0000256" key="5">
    <source>
        <dbReference type="ARBA" id="ARBA00023136"/>
    </source>
</evidence>
<feature type="transmembrane region" description="Helical" evidence="7">
    <location>
        <begin position="275"/>
        <end position="300"/>
    </location>
</feature>
<feature type="transmembrane region" description="Helical" evidence="7">
    <location>
        <begin position="497"/>
        <end position="521"/>
    </location>
</feature>
<evidence type="ECO:0000256" key="2">
    <source>
        <dbReference type="ARBA" id="ARBA00022475"/>
    </source>
</evidence>
<feature type="transmembrane region" description="Helical" evidence="7">
    <location>
        <begin position="443"/>
        <end position="463"/>
    </location>
</feature>
<organism evidence="10 11">
    <name type="scientific">Streptomyces rectiviolaceus</name>
    <dbReference type="NCBI Taxonomy" id="332591"/>
    <lineage>
        <taxon>Bacteria</taxon>
        <taxon>Bacillati</taxon>
        <taxon>Actinomycetota</taxon>
        <taxon>Actinomycetes</taxon>
        <taxon>Kitasatosporales</taxon>
        <taxon>Streptomycetaceae</taxon>
        <taxon>Streptomyces</taxon>
    </lineage>
</organism>
<keyword evidence="4 7" id="KW-1133">Transmembrane helix</keyword>
<evidence type="ECO:0000259" key="9">
    <source>
        <dbReference type="Pfam" id="PF12704"/>
    </source>
</evidence>
<protein>
    <submittedName>
        <fullName evidence="10">ABC transporter permease</fullName>
    </submittedName>
</protein>
<feature type="transmembrane region" description="Helical" evidence="7">
    <location>
        <begin position="21"/>
        <end position="43"/>
    </location>
</feature>
<keyword evidence="5 7" id="KW-0472">Membrane</keyword>
<feature type="domain" description="MacB-like periplasmic core" evidence="9">
    <location>
        <begin position="23"/>
        <end position="241"/>
    </location>
</feature>
<feature type="transmembrane region" description="Helical" evidence="7">
    <location>
        <begin position="780"/>
        <end position="801"/>
    </location>
</feature>
<evidence type="ECO:0000256" key="7">
    <source>
        <dbReference type="SAM" id="Phobius"/>
    </source>
</evidence>
<proteinExistence type="inferred from homology"/>
<evidence type="ECO:0000256" key="4">
    <source>
        <dbReference type="ARBA" id="ARBA00022989"/>
    </source>
</evidence>
<keyword evidence="2" id="KW-1003">Cell membrane</keyword>
<dbReference type="Proteomes" id="UP001501637">
    <property type="component" value="Unassembled WGS sequence"/>
</dbReference>
<keyword evidence="11" id="KW-1185">Reference proteome</keyword>
<feature type="domain" description="MacB-like periplasmic core" evidence="9">
    <location>
        <begin position="497"/>
        <end position="695"/>
    </location>
</feature>
<evidence type="ECO:0000259" key="8">
    <source>
        <dbReference type="Pfam" id="PF02687"/>
    </source>
</evidence>
<reference evidence="11" key="1">
    <citation type="journal article" date="2019" name="Int. J. Syst. Evol. Microbiol.">
        <title>The Global Catalogue of Microorganisms (GCM) 10K type strain sequencing project: providing services to taxonomists for standard genome sequencing and annotation.</title>
        <authorList>
            <consortium name="The Broad Institute Genomics Platform"/>
            <consortium name="The Broad Institute Genome Sequencing Center for Infectious Disease"/>
            <person name="Wu L."/>
            <person name="Ma J."/>
        </authorList>
    </citation>
    <scope>NUCLEOTIDE SEQUENCE [LARGE SCALE GENOMIC DNA]</scope>
    <source>
        <strain evidence="11">JCM 9092</strain>
    </source>
</reference>
<dbReference type="EMBL" id="BAAAUG010000088">
    <property type="protein sequence ID" value="GAA3121069.1"/>
    <property type="molecule type" value="Genomic_DNA"/>
</dbReference>
<feature type="transmembrane region" description="Helical" evidence="7">
    <location>
        <begin position="365"/>
        <end position="389"/>
    </location>
</feature>
<feature type="domain" description="ABC3 transporter permease C-terminal" evidence="8">
    <location>
        <begin position="278"/>
        <end position="398"/>
    </location>
</feature>